<evidence type="ECO:0000313" key="2">
    <source>
        <dbReference type="Proteomes" id="UP000622317"/>
    </source>
</evidence>
<proteinExistence type="predicted"/>
<organism evidence="1 2">
    <name type="scientific">Pelagicoccus enzymogenes</name>
    <dbReference type="NCBI Taxonomy" id="2773457"/>
    <lineage>
        <taxon>Bacteria</taxon>
        <taxon>Pseudomonadati</taxon>
        <taxon>Verrucomicrobiota</taxon>
        <taxon>Opitutia</taxon>
        <taxon>Puniceicoccales</taxon>
        <taxon>Pelagicoccaceae</taxon>
        <taxon>Pelagicoccus</taxon>
    </lineage>
</organism>
<evidence type="ECO:0000313" key="1">
    <source>
        <dbReference type="EMBL" id="MBD5779026.1"/>
    </source>
</evidence>
<comment type="caution">
    <text evidence="1">The sequence shown here is derived from an EMBL/GenBank/DDBJ whole genome shotgun (WGS) entry which is preliminary data.</text>
</comment>
<dbReference type="Proteomes" id="UP000622317">
    <property type="component" value="Unassembled WGS sequence"/>
</dbReference>
<dbReference type="AlphaFoldDB" id="A0A927IGC8"/>
<protein>
    <submittedName>
        <fullName evidence="1">Uncharacterized protein</fullName>
    </submittedName>
</protein>
<reference evidence="1" key="1">
    <citation type="submission" date="2020-09" db="EMBL/GenBank/DDBJ databases">
        <title>Pelagicoccus enzymogenes sp. nov. with an EPS production, isolated from marine sediment.</title>
        <authorList>
            <person name="Feng X."/>
        </authorList>
    </citation>
    <scope>NUCLEOTIDE SEQUENCE</scope>
    <source>
        <strain evidence="1">NFK12</strain>
    </source>
</reference>
<dbReference type="RefSeq" id="WP_191616147.1">
    <property type="nucleotide sequence ID" value="NZ_JACYFG010000006.1"/>
</dbReference>
<dbReference type="EMBL" id="JACYFG010000006">
    <property type="protein sequence ID" value="MBD5779026.1"/>
    <property type="molecule type" value="Genomic_DNA"/>
</dbReference>
<accession>A0A927IGC8</accession>
<keyword evidence="2" id="KW-1185">Reference proteome</keyword>
<gene>
    <name evidence="1" type="ORF">IEN85_05940</name>
</gene>
<name>A0A927IGC8_9BACT</name>
<sequence length="160" mass="17833">MNIARKRIAVAVLRDRLVLLFCLIASLVAAPVWAAELDLLELTGVFEFGGSTKVSLSHKQNGHLGWIEVGRERMGIAIVSASLSPPSATVARGGDVKKIQLREAKVRPLNLAQKVRERRKSEAEISFDATMVMSFERVQELRKENARKRREALLSRSVED</sequence>